<protein>
    <submittedName>
        <fullName evidence="6">Putative ABC transporter ATP-binding protein YxlF</fullName>
        <ecNumber evidence="6">3.6.3.-</ecNumber>
    </submittedName>
</protein>
<dbReference type="CDD" id="cd03230">
    <property type="entry name" value="ABC_DR_subfamily_A"/>
    <property type="match status" value="1"/>
</dbReference>
<gene>
    <name evidence="6" type="primary">yxlF</name>
    <name evidence="6" type="ORF">HDIA_4862</name>
</gene>
<dbReference type="Gene3D" id="3.40.50.300">
    <property type="entry name" value="P-loop containing nucleotide triphosphate hydrolases"/>
    <property type="match status" value="1"/>
</dbReference>
<keyword evidence="3" id="KW-0547">Nucleotide-binding</keyword>
<dbReference type="SMART" id="SM00382">
    <property type="entry name" value="AAA"/>
    <property type="match status" value="1"/>
</dbReference>
<dbReference type="SUPFAM" id="SSF52540">
    <property type="entry name" value="P-loop containing nucleoside triphosphate hydrolases"/>
    <property type="match status" value="1"/>
</dbReference>
<dbReference type="InterPro" id="IPR003439">
    <property type="entry name" value="ABC_transporter-like_ATP-bd"/>
</dbReference>
<feature type="domain" description="ABC transporter" evidence="5">
    <location>
        <begin position="6"/>
        <end position="236"/>
    </location>
</feature>
<keyword evidence="2" id="KW-0813">Transport</keyword>
<dbReference type="GO" id="GO:0016887">
    <property type="term" value="F:ATP hydrolysis activity"/>
    <property type="evidence" value="ECO:0007669"/>
    <property type="project" value="InterPro"/>
</dbReference>
<keyword evidence="6" id="KW-0378">Hydrolase</keyword>
<reference evidence="7" key="1">
    <citation type="submission" date="2017-09" db="EMBL/GenBank/DDBJ databases">
        <title>Genome sequence of Nannocystis excedens DSM 71.</title>
        <authorList>
            <person name="Blom J."/>
        </authorList>
    </citation>
    <scope>NUCLEOTIDE SEQUENCE [LARGE SCALE GENOMIC DNA]</scope>
    <source>
        <strain evidence="7">type strain: E19</strain>
    </source>
</reference>
<dbReference type="InterPro" id="IPR027417">
    <property type="entry name" value="P-loop_NTPase"/>
</dbReference>
<comment type="similarity">
    <text evidence="1">Belongs to the ABC transporter superfamily.</text>
</comment>
<keyword evidence="7" id="KW-1185">Reference proteome</keyword>
<dbReference type="AlphaFoldDB" id="A0A2C9DDS7"/>
<dbReference type="PANTHER" id="PTHR43335">
    <property type="entry name" value="ABC TRANSPORTER, ATP-BINDING PROTEIN"/>
    <property type="match status" value="1"/>
</dbReference>
<dbReference type="Pfam" id="PF00005">
    <property type="entry name" value="ABC_tran"/>
    <property type="match status" value="1"/>
</dbReference>
<dbReference type="EC" id="3.6.3.-" evidence="6"/>
<evidence type="ECO:0000259" key="5">
    <source>
        <dbReference type="PROSITE" id="PS50893"/>
    </source>
</evidence>
<dbReference type="Proteomes" id="UP000223606">
    <property type="component" value="Chromosome 1"/>
</dbReference>
<proteinExistence type="inferred from homology"/>
<dbReference type="RefSeq" id="WP_099558608.1">
    <property type="nucleotide sequence ID" value="NZ_LT960614.1"/>
</dbReference>
<dbReference type="GO" id="GO:0005524">
    <property type="term" value="F:ATP binding"/>
    <property type="evidence" value="ECO:0007669"/>
    <property type="project" value="UniProtKB-KW"/>
</dbReference>
<evidence type="ECO:0000256" key="2">
    <source>
        <dbReference type="ARBA" id="ARBA00022448"/>
    </source>
</evidence>
<evidence type="ECO:0000256" key="1">
    <source>
        <dbReference type="ARBA" id="ARBA00005417"/>
    </source>
</evidence>
<dbReference type="EMBL" id="LT960614">
    <property type="protein sequence ID" value="SON58403.1"/>
    <property type="molecule type" value="Genomic_DNA"/>
</dbReference>
<evidence type="ECO:0000313" key="7">
    <source>
        <dbReference type="Proteomes" id="UP000223606"/>
    </source>
</evidence>
<keyword evidence="4 6" id="KW-0067">ATP-binding</keyword>
<accession>A0A2C9DDS7</accession>
<evidence type="ECO:0000256" key="3">
    <source>
        <dbReference type="ARBA" id="ARBA00022741"/>
    </source>
</evidence>
<evidence type="ECO:0000313" key="6">
    <source>
        <dbReference type="EMBL" id="SON58403.1"/>
    </source>
</evidence>
<sequence length="312" mass="33359">MSTPVIEAHGLTKSYGGVKAVDGLDLTVNAGEIFGLLGPNGAGKTTTILMLLGLTEPTAGTVRILGHDPLTEPLAVKRAVGYLPDAVGFYDTMTARENLRYTAKLAGIAPETREERIEGALKRVRLLDVADSRVKTFSRGMRQRLGLCDLLVKGCEVAILDEPTSGLDPQSTQELLDLIKSFASDGMTVLLSSHLLGMVQSICHRVALFNKGRVGLSGTVSDIAAKVLGGVYSIEVEAHGLDLRETLTGMDGIARVEPNGDTLVTIDAARDLRADIARKVVEAGGALERLTMSRSDLDDVYVRYFEEVDHAA</sequence>
<organism evidence="6 7">
    <name type="scientific">Hartmannibacter diazotrophicus</name>
    <dbReference type="NCBI Taxonomy" id="1482074"/>
    <lineage>
        <taxon>Bacteria</taxon>
        <taxon>Pseudomonadati</taxon>
        <taxon>Pseudomonadota</taxon>
        <taxon>Alphaproteobacteria</taxon>
        <taxon>Hyphomicrobiales</taxon>
        <taxon>Pleomorphomonadaceae</taxon>
        <taxon>Hartmannibacter</taxon>
    </lineage>
</organism>
<dbReference type="KEGG" id="hdi:HDIA_4862"/>
<dbReference type="PANTHER" id="PTHR43335:SF11">
    <property type="entry name" value="ABC TRANSPORTER RELATED"/>
    <property type="match status" value="1"/>
</dbReference>
<name>A0A2C9DDS7_9HYPH</name>
<dbReference type="PROSITE" id="PS50893">
    <property type="entry name" value="ABC_TRANSPORTER_2"/>
    <property type="match status" value="1"/>
</dbReference>
<evidence type="ECO:0000256" key="4">
    <source>
        <dbReference type="ARBA" id="ARBA00022840"/>
    </source>
</evidence>
<dbReference type="OrthoDB" id="9778547at2"/>
<dbReference type="InterPro" id="IPR003593">
    <property type="entry name" value="AAA+_ATPase"/>
</dbReference>